<organism evidence="1 2">
    <name type="scientific">Streptomyces clavuligerus</name>
    <dbReference type="NCBI Taxonomy" id="1901"/>
    <lineage>
        <taxon>Bacteria</taxon>
        <taxon>Bacillati</taxon>
        <taxon>Actinomycetota</taxon>
        <taxon>Actinomycetes</taxon>
        <taxon>Kitasatosporales</taxon>
        <taxon>Streptomycetaceae</taxon>
        <taxon>Streptomyces</taxon>
    </lineage>
</organism>
<name>E2Q8A5_STRCL</name>
<dbReference type="EMBL" id="CM000913">
    <property type="protein sequence ID" value="EFG05437.1"/>
    <property type="molecule type" value="Genomic_DNA"/>
</dbReference>
<evidence type="ECO:0000313" key="2">
    <source>
        <dbReference type="Proteomes" id="UP000002357"/>
    </source>
</evidence>
<accession>E2Q8A5</accession>
<feature type="non-terminal residue" evidence="1">
    <location>
        <position position="36"/>
    </location>
</feature>
<evidence type="ECO:0000313" key="1">
    <source>
        <dbReference type="EMBL" id="EFG05437.1"/>
    </source>
</evidence>
<gene>
    <name evidence="1" type="ORF">SCLAV_0361</name>
</gene>
<proteinExistence type="predicted"/>
<sequence>MHRRLAKKVLSTVKEMMTGAPERYATFWTEFGRVVK</sequence>
<keyword evidence="1" id="KW-0346">Stress response</keyword>
<dbReference type="AlphaFoldDB" id="E2Q8A5"/>
<protein>
    <submittedName>
        <fullName evidence="1">Heat shock protein 90</fullName>
    </submittedName>
</protein>
<reference evidence="1 2" key="1">
    <citation type="journal article" date="2010" name="Genome Biol. Evol.">
        <title>The sequence of a 1.8-mb bacterial linear plasmid reveals a rich evolutionary reservoir of secondary metabolic pathways.</title>
        <authorList>
            <person name="Medema M.H."/>
            <person name="Trefzer A."/>
            <person name="Kovalchuk A."/>
            <person name="van den Berg M."/>
            <person name="Mueller U."/>
            <person name="Heijne W."/>
            <person name="Wu L."/>
            <person name="Alam M.T."/>
            <person name="Ronning C.M."/>
            <person name="Nierman W.C."/>
            <person name="Bovenberg R.A.L."/>
            <person name="Breitling R."/>
            <person name="Takano E."/>
        </authorList>
    </citation>
    <scope>NUCLEOTIDE SEQUENCE [LARGE SCALE GENOMIC DNA]</scope>
    <source>
        <strain evidence="2">ATCC 27064 / DSM 738 / JCM 4710 / NBRC 13307 / NCIMB 12785 / NRRL 3585 / VKM Ac-602</strain>
    </source>
</reference>
<keyword evidence="2" id="KW-1185">Reference proteome</keyword>
<dbReference type="Proteomes" id="UP000002357">
    <property type="component" value="Chromosome"/>
</dbReference>